<gene>
    <name evidence="2" type="ORF">AYI69_g4885</name>
</gene>
<organism evidence="2 3">
    <name type="scientific">Smittium culicis</name>
    <dbReference type="NCBI Taxonomy" id="133412"/>
    <lineage>
        <taxon>Eukaryota</taxon>
        <taxon>Fungi</taxon>
        <taxon>Fungi incertae sedis</taxon>
        <taxon>Zoopagomycota</taxon>
        <taxon>Kickxellomycotina</taxon>
        <taxon>Harpellomycetes</taxon>
        <taxon>Harpellales</taxon>
        <taxon>Legeriomycetaceae</taxon>
        <taxon>Smittium</taxon>
    </lineage>
</organism>
<accession>A0A1R1Y9V2</accession>
<evidence type="ECO:0000256" key="1">
    <source>
        <dbReference type="SAM" id="MobiDB-lite"/>
    </source>
</evidence>
<name>A0A1R1Y9V2_9FUNG</name>
<feature type="region of interest" description="Disordered" evidence="1">
    <location>
        <begin position="1"/>
        <end position="25"/>
    </location>
</feature>
<dbReference type="EMBL" id="LSSM01001974">
    <property type="protein sequence ID" value="OMJ23719.1"/>
    <property type="molecule type" value="Genomic_DNA"/>
</dbReference>
<feature type="compositionally biased region" description="Polar residues" evidence="1">
    <location>
        <begin position="67"/>
        <end position="79"/>
    </location>
</feature>
<evidence type="ECO:0000313" key="2">
    <source>
        <dbReference type="EMBL" id="OMJ23719.1"/>
    </source>
</evidence>
<dbReference type="AlphaFoldDB" id="A0A1R1Y9V2"/>
<dbReference type="Proteomes" id="UP000187429">
    <property type="component" value="Unassembled WGS sequence"/>
</dbReference>
<reference evidence="3" key="1">
    <citation type="submission" date="2017-01" db="EMBL/GenBank/DDBJ databases">
        <authorList>
            <person name="Wang Y."/>
            <person name="White M."/>
            <person name="Kvist S."/>
            <person name="Moncalvo J.-M."/>
        </authorList>
    </citation>
    <scope>NUCLEOTIDE SEQUENCE [LARGE SCALE GENOMIC DNA]</scope>
    <source>
        <strain evidence="3">ID-206-W2</strain>
    </source>
</reference>
<proteinExistence type="predicted"/>
<protein>
    <submittedName>
        <fullName evidence="2">Uncharacterized protein</fullName>
    </submittedName>
</protein>
<comment type="caution">
    <text evidence="2">The sequence shown here is derived from an EMBL/GenBank/DDBJ whole genome shotgun (WGS) entry which is preliminary data.</text>
</comment>
<feature type="region of interest" description="Disordered" evidence="1">
    <location>
        <begin position="53"/>
        <end position="79"/>
    </location>
</feature>
<dbReference type="OrthoDB" id="10441550at2759"/>
<keyword evidence="3" id="KW-1185">Reference proteome</keyword>
<evidence type="ECO:0000313" key="3">
    <source>
        <dbReference type="Proteomes" id="UP000187429"/>
    </source>
</evidence>
<feature type="compositionally biased region" description="Polar residues" evidence="1">
    <location>
        <begin position="15"/>
        <end position="25"/>
    </location>
</feature>
<sequence>MMVLVAPILPHDSDGNNTPSEHSMNAENVGFDLIPQKEFHNYVSNVDRASQGANAANMELDSIPPGDSSSDTEMHQNSN</sequence>